<comment type="catalytic activity">
    <reaction evidence="1">
        <text>Thiol-dependent hydrolysis of ester, thioester, amide, peptide and isopeptide bonds formed by the C-terminal Gly of ubiquitin (a 76-residue protein attached to proteins as an intracellular targeting signal).</text>
        <dbReference type="EC" id="3.4.19.12"/>
    </reaction>
</comment>
<evidence type="ECO:0000313" key="6">
    <source>
        <dbReference type="Proteomes" id="UP000479190"/>
    </source>
</evidence>
<accession>A0A6H5IH98</accession>
<dbReference type="InterPro" id="IPR028889">
    <property type="entry name" value="USP"/>
</dbReference>
<name>A0A6H5IH98_9HYME</name>
<dbReference type="InterPro" id="IPR050185">
    <property type="entry name" value="Ub_carboxyl-term_hydrolase"/>
</dbReference>
<dbReference type="PROSITE" id="PS50235">
    <property type="entry name" value="USP_3"/>
    <property type="match status" value="1"/>
</dbReference>
<sequence>MAAGLQCLTATPTVQHHFLQLQENSEKLPPPGSLMSNFSFLLSEMWSGAHDVLHPTEFKKALGLHHSQFKDYRQHDCQEFLALLLDSLHEQMNLAKTNNSCYVPSATATSASSTICTDINLNTNDDLYALRTSSITASNVSKFMDELDDGPPSFEDGPNSPNITMAGSPKDSLDDMDSTANSARSSPMEIDEETLDSEDIVPLPHAMERQFSVTYVSADGTQPIHCVITLNKMQKLKNLKMELVEMLDKKDVHSYIMIV</sequence>
<evidence type="ECO:0000256" key="2">
    <source>
        <dbReference type="ARBA" id="ARBA00012759"/>
    </source>
</evidence>
<reference evidence="5 6" key="1">
    <citation type="submission" date="2020-02" db="EMBL/GenBank/DDBJ databases">
        <authorList>
            <person name="Ferguson B K."/>
        </authorList>
    </citation>
    <scope>NUCLEOTIDE SEQUENCE [LARGE SCALE GENOMIC DNA]</scope>
</reference>
<evidence type="ECO:0000256" key="1">
    <source>
        <dbReference type="ARBA" id="ARBA00000707"/>
    </source>
</evidence>
<keyword evidence="6" id="KW-1185">Reference proteome</keyword>
<evidence type="ECO:0000313" key="5">
    <source>
        <dbReference type="EMBL" id="CAB0037198.1"/>
    </source>
</evidence>
<protein>
    <recommendedName>
        <fullName evidence="2">ubiquitinyl hydrolase 1</fullName>
        <ecNumber evidence="2">3.4.19.12</ecNumber>
    </recommendedName>
</protein>
<proteinExistence type="predicted"/>
<organism evidence="5 6">
    <name type="scientific">Trichogramma brassicae</name>
    <dbReference type="NCBI Taxonomy" id="86971"/>
    <lineage>
        <taxon>Eukaryota</taxon>
        <taxon>Metazoa</taxon>
        <taxon>Ecdysozoa</taxon>
        <taxon>Arthropoda</taxon>
        <taxon>Hexapoda</taxon>
        <taxon>Insecta</taxon>
        <taxon>Pterygota</taxon>
        <taxon>Neoptera</taxon>
        <taxon>Endopterygota</taxon>
        <taxon>Hymenoptera</taxon>
        <taxon>Apocrita</taxon>
        <taxon>Proctotrupomorpha</taxon>
        <taxon>Chalcidoidea</taxon>
        <taxon>Trichogrammatidae</taxon>
        <taxon>Trichogramma</taxon>
    </lineage>
</organism>
<evidence type="ECO:0000256" key="3">
    <source>
        <dbReference type="SAM" id="MobiDB-lite"/>
    </source>
</evidence>
<gene>
    <name evidence="5" type="ORF">TBRA_LOCUS9035</name>
</gene>
<dbReference type="AlphaFoldDB" id="A0A6H5IH98"/>
<dbReference type="Pfam" id="PF00443">
    <property type="entry name" value="UCH"/>
    <property type="match status" value="1"/>
</dbReference>
<dbReference type="GO" id="GO:0004843">
    <property type="term" value="F:cysteine-type deubiquitinase activity"/>
    <property type="evidence" value="ECO:0007669"/>
    <property type="project" value="UniProtKB-EC"/>
</dbReference>
<feature type="domain" description="USP" evidence="4">
    <location>
        <begin position="1"/>
        <end position="259"/>
    </location>
</feature>
<feature type="region of interest" description="Disordered" evidence="3">
    <location>
        <begin position="147"/>
        <end position="192"/>
    </location>
</feature>
<dbReference type="OrthoDB" id="2248014at2759"/>
<evidence type="ECO:0000259" key="4">
    <source>
        <dbReference type="PROSITE" id="PS50235"/>
    </source>
</evidence>
<dbReference type="PANTHER" id="PTHR21646:SF35">
    <property type="match status" value="1"/>
</dbReference>
<dbReference type="EMBL" id="CADCXV010000847">
    <property type="protein sequence ID" value="CAB0037198.1"/>
    <property type="molecule type" value="Genomic_DNA"/>
</dbReference>
<dbReference type="InterPro" id="IPR001394">
    <property type="entry name" value="Peptidase_C19_UCH"/>
</dbReference>
<dbReference type="Proteomes" id="UP000479190">
    <property type="component" value="Unassembled WGS sequence"/>
</dbReference>
<dbReference type="Gene3D" id="3.90.70.10">
    <property type="entry name" value="Cysteine proteinases"/>
    <property type="match status" value="1"/>
</dbReference>
<dbReference type="InterPro" id="IPR038765">
    <property type="entry name" value="Papain-like_cys_pep_sf"/>
</dbReference>
<dbReference type="PANTHER" id="PTHR21646">
    <property type="entry name" value="UBIQUITIN CARBOXYL-TERMINAL HYDROLASE"/>
    <property type="match status" value="1"/>
</dbReference>
<dbReference type="GO" id="GO:0016579">
    <property type="term" value="P:protein deubiquitination"/>
    <property type="evidence" value="ECO:0007669"/>
    <property type="project" value="InterPro"/>
</dbReference>
<dbReference type="EC" id="3.4.19.12" evidence="2"/>
<dbReference type="SUPFAM" id="SSF54001">
    <property type="entry name" value="Cysteine proteinases"/>
    <property type="match status" value="1"/>
</dbReference>